<evidence type="ECO:0000313" key="9">
    <source>
        <dbReference type="EMBL" id="RUT28977.1"/>
    </source>
</evidence>
<organism evidence="9 10">
    <name type="scientific">Paenibacillus zeisoli</name>
    <dbReference type="NCBI Taxonomy" id="2496267"/>
    <lineage>
        <taxon>Bacteria</taxon>
        <taxon>Bacillati</taxon>
        <taxon>Bacillota</taxon>
        <taxon>Bacilli</taxon>
        <taxon>Bacillales</taxon>
        <taxon>Paenibacillaceae</taxon>
        <taxon>Paenibacillus</taxon>
    </lineage>
</organism>
<proteinExistence type="predicted"/>
<dbReference type="PANTHER" id="PTHR10134">
    <property type="entry name" value="CYTOCHROME B-C1 COMPLEX SUBUNIT RIESKE, MITOCHONDRIAL"/>
    <property type="match status" value="1"/>
</dbReference>
<keyword evidence="4" id="KW-0411">Iron-sulfur</keyword>
<dbReference type="AlphaFoldDB" id="A0A433X4J7"/>
<feature type="region of interest" description="Disordered" evidence="6">
    <location>
        <begin position="1"/>
        <end position="25"/>
    </location>
</feature>
<sequence length="189" mass="21018">MGEDIKNNKKADINRTKHNNDKIPFEENNYTHNIRKAGERRLDRRGFMKTMVGAAGIFAVSTLPWGALAVKELSGLGSKSHPKQKLANANDLKIGEAIEFAYPGEHDAALLVRLGENEYKAYQNACTHLKCPVFWSKEEGRLVCPCHHGFFDVKTGKPTAGPPQRPLPEVVLSKEQGAIYATGVKRYET</sequence>
<reference evidence="9 10" key="1">
    <citation type="submission" date="2018-12" db="EMBL/GenBank/DDBJ databases">
        <authorList>
            <person name="Sun L."/>
            <person name="Chen Z."/>
        </authorList>
    </citation>
    <scope>NUCLEOTIDE SEQUENCE [LARGE SCALE GENOMIC DNA]</scope>
    <source>
        <strain evidence="9 10">3-5-3</strain>
    </source>
</reference>
<dbReference type="InterPro" id="IPR036922">
    <property type="entry name" value="Rieske_2Fe-2S_sf"/>
</dbReference>
<dbReference type="Proteomes" id="UP000272464">
    <property type="component" value="Unassembled WGS sequence"/>
</dbReference>
<dbReference type="PROSITE" id="PS51296">
    <property type="entry name" value="RIESKE"/>
    <property type="match status" value="1"/>
</dbReference>
<evidence type="ECO:0000256" key="1">
    <source>
        <dbReference type="ARBA" id="ARBA00022714"/>
    </source>
</evidence>
<dbReference type="GO" id="GO:0051537">
    <property type="term" value="F:2 iron, 2 sulfur cluster binding"/>
    <property type="evidence" value="ECO:0007669"/>
    <property type="project" value="UniProtKB-KW"/>
</dbReference>
<dbReference type="OrthoDB" id="9802613at2"/>
<dbReference type="Pfam" id="PF00355">
    <property type="entry name" value="Rieske"/>
    <property type="match status" value="1"/>
</dbReference>
<dbReference type="RefSeq" id="WP_127200325.1">
    <property type="nucleotide sequence ID" value="NZ_RZNX01000008.1"/>
</dbReference>
<keyword evidence="10" id="KW-1185">Reference proteome</keyword>
<evidence type="ECO:0000256" key="3">
    <source>
        <dbReference type="ARBA" id="ARBA00023004"/>
    </source>
</evidence>
<keyword evidence="3" id="KW-0408">Iron</keyword>
<evidence type="ECO:0000256" key="2">
    <source>
        <dbReference type="ARBA" id="ARBA00022723"/>
    </source>
</evidence>
<dbReference type="InterPro" id="IPR014349">
    <property type="entry name" value="Rieske_Fe-S_prot"/>
</dbReference>
<dbReference type="GO" id="GO:0004497">
    <property type="term" value="F:monooxygenase activity"/>
    <property type="evidence" value="ECO:0007669"/>
    <property type="project" value="UniProtKB-ARBA"/>
</dbReference>
<accession>A0A433X4J7</accession>
<keyword evidence="5" id="KW-1015">Disulfide bond</keyword>
<gene>
    <name evidence="9" type="ORF">EJP77_16350</name>
</gene>
<evidence type="ECO:0000259" key="8">
    <source>
        <dbReference type="PROSITE" id="PS51296"/>
    </source>
</evidence>
<feature type="domain" description="Rieske" evidence="8">
    <location>
        <begin position="84"/>
        <end position="181"/>
    </location>
</feature>
<dbReference type="InterPro" id="IPR017941">
    <property type="entry name" value="Rieske_2Fe-2S"/>
</dbReference>
<name>A0A433X4J7_9BACL</name>
<evidence type="ECO:0000256" key="4">
    <source>
        <dbReference type="ARBA" id="ARBA00023014"/>
    </source>
</evidence>
<dbReference type="PROSITE" id="PS51318">
    <property type="entry name" value="TAT"/>
    <property type="match status" value="1"/>
</dbReference>
<keyword evidence="7" id="KW-1133">Transmembrane helix</keyword>
<keyword evidence="7" id="KW-0812">Transmembrane</keyword>
<dbReference type="Gene3D" id="2.102.10.10">
    <property type="entry name" value="Rieske [2Fe-2S] iron-sulphur domain"/>
    <property type="match status" value="1"/>
</dbReference>
<dbReference type="SUPFAM" id="SSF50022">
    <property type="entry name" value="ISP domain"/>
    <property type="match status" value="1"/>
</dbReference>
<dbReference type="EMBL" id="RZNX01000008">
    <property type="protein sequence ID" value="RUT28977.1"/>
    <property type="molecule type" value="Genomic_DNA"/>
</dbReference>
<dbReference type="InterPro" id="IPR006311">
    <property type="entry name" value="TAT_signal"/>
</dbReference>
<keyword evidence="1" id="KW-0001">2Fe-2S</keyword>
<evidence type="ECO:0000313" key="10">
    <source>
        <dbReference type="Proteomes" id="UP000272464"/>
    </source>
</evidence>
<evidence type="ECO:0000256" key="6">
    <source>
        <dbReference type="SAM" id="MobiDB-lite"/>
    </source>
</evidence>
<comment type="caution">
    <text evidence="9">The sequence shown here is derived from an EMBL/GenBank/DDBJ whole genome shotgun (WGS) entry which is preliminary data.</text>
</comment>
<evidence type="ECO:0000256" key="5">
    <source>
        <dbReference type="ARBA" id="ARBA00023157"/>
    </source>
</evidence>
<evidence type="ECO:0000256" key="7">
    <source>
        <dbReference type="SAM" id="Phobius"/>
    </source>
</evidence>
<keyword evidence="2" id="KW-0479">Metal-binding</keyword>
<feature type="transmembrane region" description="Helical" evidence="7">
    <location>
        <begin position="50"/>
        <end position="70"/>
    </location>
</feature>
<dbReference type="GO" id="GO:0046872">
    <property type="term" value="F:metal ion binding"/>
    <property type="evidence" value="ECO:0007669"/>
    <property type="project" value="UniProtKB-KW"/>
</dbReference>
<keyword evidence="7" id="KW-0472">Membrane</keyword>
<dbReference type="GO" id="GO:0016705">
    <property type="term" value="F:oxidoreductase activity, acting on paired donors, with incorporation or reduction of molecular oxygen"/>
    <property type="evidence" value="ECO:0007669"/>
    <property type="project" value="UniProtKB-ARBA"/>
</dbReference>
<protein>
    <submittedName>
        <fullName evidence="9">2Fe-2S ferredoxin</fullName>
    </submittedName>
</protein>